<evidence type="ECO:0000256" key="1">
    <source>
        <dbReference type="SAM" id="Phobius"/>
    </source>
</evidence>
<sequence length="54" mass="6010">MAKPELTTGRKYSIALFEMVATISITIASMFLSKSVKKVKAILAPHFSHAKFRI</sequence>
<keyword evidence="1" id="KW-1133">Transmembrane helix</keyword>
<dbReference type="AlphaFoldDB" id="A0A2H4UEH4"/>
<evidence type="ECO:0000313" key="2">
    <source>
        <dbReference type="EMBL" id="ATZ71616.1"/>
    </source>
</evidence>
<dbReference type="EMBL" id="MF957314">
    <property type="protein sequence ID" value="ATZ71616.1"/>
    <property type="molecule type" value="Genomic_DNA"/>
</dbReference>
<geneLocation type="plasmid" evidence="2">
    <name>unnamed</name>
</geneLocation>
<feature type="transmembrane region" description="Helical" evidence="1">
    <location>
        <begin position="12"/>
        <end position="32"/>
    </location>
</feature>
<reference evidence="2" key="1">
    <citation type="submission" date="2017-09" db="EMBL/GenBank/DDBJ databases">
        <title>Bacteria from fildes peninsula of king george island (maritime Antarctica), carry class 1 integrons and antibiotic resistance cassettes in conjugative plasmids.</title>
        <authorList>
            <person name="Antelo V.B."/>
            <person name="Batista S.B."/>
            <person name="Guerout A.M."/>
            <person name="Mazel D."/>
            <person name="Romero V."/>
            <person name="Sotelo Silveira J."/>
        </authorList>
    </citation>
    <scope>NUCLEOTIDE SEQUENCE</scope>
    <source>
        <strain evidence="2">HP19</strain>
        <plasmid evidence="2">unnamed</plasmid>
    </source>
</reference>
<name>A0A2H4UEH4_9ENTR</name>
<keyword evidence="2" id="KW-0614">Plasmid</keyword>
<keyword evidence="1" id="KW-0472">Membrane</keyword>
<accession>A0A2H4UEH4</accession>
<organism evidence="2">
    <name type="scientific">Enterobacter sp. HP19</name>
    <dbReference type="NCBI Taxonomy" id="1811975"/>
    <lineage>
        <taxon>Bacteria</taxon>
        <taxon>Pseudomonadati</taxon>
        <taxon>Pseudomonadota</taxon>
        <taxon>Gammaproteobacteria</taxon>
        <taxon>Enterobacterales</taxon>
        <taxon>Enterobacteriaceae</taxon>
        <taxon>Enterobacter</taxon>
    </lineage>
</organism>
<proteinExistence type="predicted"/>
<protein>
    <submittedName>
        <fullName evidence="2">Uncharacterized protein</fullName>
    </submittedName>
</protein>
<keyword evidence="1" id="KW-0812">Transmembrane</keyword>